<sequence length="136" mass="15473">MKLPTAGLIALKGDKLLLAYSNNKKAWYLPGGKIDKNETAIEALIREIKEELSLELNPNNIEYYCHISAPAFGEPESIMMEQDCFLYDLKDKNVEASHEIGALKYFSYQEYLQEPIQVCGVITVYNHLVSDKKVNQ</sequence>
<dbReference type="InterPro" id="IPR015797">
    <property type="entry name" value="NUDIX_hydrolase-like_dom_sf"/>
</dbReference>
<dbReference type="GO" id="GO:0016787">
    <property type="term" value="F:hydrolase activity"/>
    <property type="evidence" value="ECO:0007669"/>
    <property type="project" value="UniProtKB-KW"/>
</dbReference>
<dbReference type="Gene3D" id="3.90.79.10">
    <property type="entry name" value="Nucleoside Triphosphate Pyrophosphohydrolase"/>
    <property type="match status" value="1"/>
</dbReference>
<gene>
    <name evidence="4" type="ORF">Bcop_2327</name>
</gene>
<evidence type="ECO:0000313" key="5">
    <source>
        <dbReference type="Proteomes" id="UP000018439"/>
    </source>
</evidence>
<keyword evidence="5" id="KW-1185">Reference proteome</keyword>
<dbReference type="AlphaFoldDB" id="F3ZV26"/>
<proteinExistence type="predicted"/>
<dbReference type="InterPro" id="IPR000086">
    <property type="entry name" value="NUDIX_hydrolase_dom"/>
</dbReference>
<name>F3ZV26_9BACE</name>
<evidence type="ECO:0000259" key="3">
    <source>
        <dbReference type="PROSITE" id="PS51462"/>
    </source>
</evidence>
<dbReference type="PANTHER" id="PTHR43046:SF14">
    <property type="entry name" value="MUTT_NUDIX FAMILY PROTEIN"/>
    <property type="match status" value="1"/>
</dbReference>
<evidence type="ECO:0000256" key="2">
    <source>
        <dbReference type="ARBA" id="ARBA00022801"/>
    </source>
</evidence>
<feature type="domain" description="Nudix hydrolase" evidence="3">
    <location>
        <begin position="1"/>
        <end position="128"/>
    </location>
</feature>
<organism evidence="4 5">
    <name type="scientific">Bacteroides coprosuis DSM 18011</name>
    <dbReference type="NCBI Taxonomy" id="679937"/>
    <lineage>
        <taxon>Bacteria</taxon>
        <taxon>Pseudomonadati</taxon>
        <taxon>Bacteroidota</taxon>
        <taxon>Bacteroidia</taxon>
        <taxon>Bacteroidales</taxon>
        <taxon>Bacteroidaceae</taxon>
        <taxon>Bacteroides</taxon>
    </lineage>
</organism>
<dbReference type="STRING" id="679937.Bcop_2327"/>
<dbReference type="Proteomes" id="UP000018439">
    <property type="component" value="Chromosome"/>
</dbReference>
<dbReference type="CDD" id="cd04690">
    <property type="entry name" value="NUDIX_Hydrolase"/>
    <property type="match status" value="1"/>
</dbReference>
<dbReference type="PROSITE" id="PS51462">
    <property type="entry name" value="NUDIX"/>
    <property type="match status" value="1"/>
</dbReference>
<protein>
    <submittedName>
        <fullName evidence="4">NUDIX hydrolase</fullName>
    </submittedName>
</protein>
<dbReference type="eggNOG" id="COG1051">
    <property type="taxonomic scope" value="Bacteria"/>
</dbReference>
<evidence type="ECO:0000256" key="1">
    <source>
        <dbReference type="ARBA" id="ARBA00001946"/>
    </source>
</evidence>
<dbReference type="EMBL" id="CM001167">
    <property type="protein sequence ID" value="EGJ72484.1"/>
    <property type="molecule type" value="Genomic_DNA"/>
</dbReference>
<accession>F3ZV26</accession>
<keyword evidence="2 4" id="KW-0378">Hydrolase</keyword>
<evidence type="ECO:0000313" key="4">
    <source>
        <dbReference type="EMBL" id="EGJ72484.1"/>
    </source>
</evidence>
<dbReference type="HOGENOM" id="CLU_037162_13_3_10"/>
<dbReference type="PANTHER" id="PTHR43046">
    <property type="entry name" value="GDP-MANNOSE MANNOSYL HYDROLASE"/>
    <property type="match status" value="1"/>
</dbReference>
<dbReference type="Pfam" id="PF00293">
    <property type="entry name" value="NUDIX"/>
    <property type="match status" value="1"/>
</dbReference>
<reference evidence="4 5" key="1">
    <citation type="journal article" date="2011" name="Stand. Genomic Sci.">
        <title>Non-contiguous finished genome sequence of Bacteroides coprosuis type strain (PC139).</title>
        <authorList>
            <person name="Land M."/>
            <person name="Held B."/>
            <person name="Gronow S."/>
            <person name="Abt B."/>
            <person name="Lucas S."/>
            <person name="Del Rio T.G."/>
            <person name="Nolan M."/>
            <person name="Tice H."/>
            <person name="Cheng J.F."/>
            <person name="Pitluck S."/>
            <person name="Liolios K."/>
            <person name="Pagani I."/>
            <person name="Ivanova N."/>
            <person name="Mavromatis K."/>
            <person name="Mikhailova N."/>
            <person name="Pati A."/>
            <person name="Tapia R."/>
            <person name="Han C."/>
            <person name="Goodwin L."/>
            <person name="Chen A."/>
            <person name="Palaniappan K."/>
            <person name="Hauser L."/>
            <person name="Brambilla E.M."/>
            <person name="Rohde M."/>
            <person name="Goker M."/>
            <person name="Detter J.C."/>
            <person name="Woyke T."/>
            <person name="Bristow J."/>
            <person name="Eisen J.A."/>
            <person name="Markowitz V."/>
            <person name="Hugenholtz P."/>
            <person name="Kyrpides N.C."/>
            <person name="Klenk H.P."/>
            <person name="Lapidus A."/>
        </authorList>
    </citation>
    <scope>NUCLEOTIDE SEQUENCE</scope>
    <source>
        <strain evidence="4 5">DSM 18011</strain>
    </source>
</reference>
<comment type="cofactor">
    <cofactor evidence="1">
        <name>Mg(2+)</name>
        <dbReference type="ChEBI" id="CHEBI:18420"/>
    </cofactor>
</comment>
<dbReference type="SUPFAM" id="SSF55811">
    <property type="entry name" value="Nudix"/>
    <property type="match status" value="1"/>
</dbReference>
<dbReference type="OrthoDB" id="9810648at2"/>